<feature type="transmembrane region" description="Helical" evidence="1">
    <location>
        <begin position="6"/>
        <end position="26"/>
    </location>
</feature>
<evidence type="ECO:0000313" key="2">
    <source>
        <dbReference type="EMBL" id="MBD7984904.1"/>
    </source>
</evidence>
<keyword evidence="1" id="KW-0812">Transmembrane</keyword>
<keyword evidence="1" id="KW-0472">Membrane</keyword>
<keyword evidence="1" id="KW-1133">Transmembrane helix</keyword>
<evidence type="ECO:0008006" key="4">
    <source>
        <dbReference type="Google" id="ProtNLM"/>
    </source>
</evidence>
<feature type="transmembrane region" description="Helical" evidence="1">
    <location>
        <begin position="90"/>
        <end position="111"/>
    </location>
</feature>
<protein>
    <recommendedName>
        <fullName evidence="4">DUF5673 domain-containing protein</fullName>
    </recommendedName>
</protein>
<accession>A0ABR8UAX8</accession>
<reference evidence="2 3" key="1">
    <citation type="submission" date="2020-08" db="EMBL/GenBank/DDBJ databases">
        <title>A Genomic Blueprint of the Chicken Gut Microbiome.</title>
        <authorList>
            <person name="Gilroy R."/>
            <person name="Ravi A."/>
            <person name="Getino M."/>
            <person name="Pursley I."/>
            <person name="Horton D.L."/>
            <person name="Alikhan N.-F."/>
            <person name="Baker D."/>
            <person name="Gharbi K."/>
            <person name="Hall N."/>
            <person name="Watson M."/>
            <person name="Adriaenssens E.M."/>
            <person name="Foster-Nyarko E."/>
            <person name="Jarju S."/>
            <person name="Secka A."/>
            <person name="Antonio M."/>
            <person name="Oren A."/>
            <person name="Chaudhuri R."/>
            <person name="La Ragione R.M."/>
            <person name="Hildebrand F."/>
            <person name="Pallen M.J."/>
        </authorList>
    </citation>
    <scope>NUCLEOTIDE SEQUENCE [LARGE SCALE GENOMIC DNA]</scope>
    <source>
        <strain evidence="2 3">Sa2YVA2</strain>
    </source>
</reference>
<sequence>MIFAVYGSFMLAFMLYLVIRFVQVLVKMRKPVVFPVTKEEWEGVQMIPQKPLGSPTISGQKMAVWFNSLFILFLSIGTIVEIAMLKRNLLTLFVLVPVLLNLPKLWNLFVVQEDGILCGSRFVHWHKIQSYQFIPIDIHHRFYGHSTELNKGYELMIQTKLSAVSCLVTTEAVKEKLAEMLDEH</sequence>
<dbReference type="EMBL" id="JACSQN010000008">
    <property type="protein sequence ID" value="MBD7984904.1"/>
    <property type="molecule type" value="Genomic_DNA"/>
</dbReference>
<gene>
    <name evidence="2" type="ORF">H9649_09935</name>
</gene>
<evidence type="ECO:0000256" key="1">
    <source>
        <dbReference type="SAM" id="Phobius"/>
    </source>
</evidence>
<organism evidence="2 3">
    <name type="scientific">Sporosarcina quadrami</name>
    <dbReference type="NCBI Taxonomy" id="2762234"/>
    <lineage>
        <taxon>Bacteria</taxon>
        <taxon>Bacillati</taxon>
        <taxon>Bacillota</taxon>
        <taxon>Bacilli</taxon>
        <taxon>Bacillales</taxon>
        <taxon>Caryophanaceae</taxon>
        <taxon>Sporosarcina</taxon>
    </lineage>
</organism>
<keyword evidence="3" id="KW-1185">Reference proteome</keyword>
<name>A0ABR8UAX8_9BACL</name>
<dbReference type="RefSeq" id="WP_191694605.1">
    <property type="nucleotide sequence ID" value="NZ_JACSQN010000008.1"/>
</dbReference>
<feature type="transmembrane region" description="Helical" evidence="1">
    <location>
        <begin position="64"/>
        <end position="84"/>
    </location>
</feature>
<comment type="caution">
    <text evidence="2">The sequence shown here is derived from an EMBL/GenBank/DDBJ whole genome shotgun (WGS) entry which is preliminary data.</text>
</comment>
<proteinExistence type="predicted"/>
<evidence type="ECO:0000313" key="3">
    <source>
        <dbReference type="Proteomes" id="UP000626786"/>
    </source>
</evidence>
<dbReference type="Proteomes" id="UP000626786">
    <property type="component" value="Unassembled WGS sequence"/>
</dbReference>